<feature type="domain" description="NB-ARC" evidence="2">
    <location>
        <begin position="181"/>
        <end position="339"/>
    </location>
</feature>
<dbReference type="PANTHER" id="PTHR11017">
    <property type="entry name" value="LEUCINE-RICH REPEAT-CONTAINING PROTEIN"/>
    <property type="match status" value="1"/>
</dbReference>
<dbReference type="Gene3D" id="3.40.50.10140">
    <property type="entry name" value="Toll/interleukin-1 receptor homology (TIR) domain"/>
    <property type="match status" value="1"/>
</dbReference>
<evidence type="ECO:0000313" key="5">
    <source>
        <dbReference type="Proteomes" id="UP000824890"/>
    </source>
</evidence>
<dbReference type="Gene3D" id="3.80.10.10">
    <property type="entry name" value="Ribonuclease Inhibitor"/>
    <property type="match status" value="1"/>
</dbReference>
<evidence type="ECO:0008006" key="6">
    <source>
        <dbReference type="Google" id="ProtNLM"/>
    </source>
</evidence>
<dbReference type="PRINTS" id="PR00364">
    <property type="entry name" value="DISEASERSIST"/>
</dbReference>
<evidence type="ECO:0000259" key="2">
    <source>
        <dbReference type="Pfam" id="PF00931"/>
    </source>
</evidence>
<dbReference type="SUPFAM" id="SSF52540">
    <property type="entry name" value="P-loop containing nucleoside triphosphate hydrolases"/>
    <property type="match status" value="1"/>
</dbReference>
<dbReference type="InterPro" id="IPR027417">
    <property type="entry name" value="P-loop_NTPase"/>
</dbReference>
<dbReference type="Pfam" id="PF00931">
    <property type="entry name" value="NB-ARC"/>
    <property type="match status" value="1"/>
</dbReference>
<dbReference type="PANTHER" id="PTHR11017:SF230">
    <property type="entry name" value="ADP-RIBOSYL CYCLASE_CYCLIC ADP-RIBOSE HYDROLASE"/>
    <property type="match status" value="1"/>
</dbReference>
<dbReference type="Proteomes" id="UP000824890">
    <property type="component" value="Unassembled WGS sequence"/>
</dbReference>
<evidence type="ECO:0000313" key="4">
    <source>
        <dbReference type="EMBL" id="KAH0895942.1"/>
    </source>
</evidence>
<gene>
    <name evidence="4" type="ORF">HID58_045510</name>
</gene>
<proteinExistence type="predicted"/>
<evidence type="ECO:0000256" key="1">
    <source>
        <dbReference type="SAM" id="MobiDB-lite"/>
    </source>
</evidence>
<sequence length="765" mass="85758">MAFDPSCWLPSSIGSFINIKILGIHDCRGLKGLNVWKYSEVAGSSLKVHDLKLLYNNEAPISISTWSCLYRLDKPQGLPQNASLWSWRSLRSDYNAHYGLPEKGFLGCKNVVSFLVEIFQRSRFCRYLAWRKALEEVAGIAGYHSSNSGNEADLINKVASDVTAVLGFTPSKDFDDFVGTEYQVTEIKSKLILQSEEIKVIALVGPAGIGKTTTARVLYNQLSPCFPFNTFLENIRGSYEKPCGNDYQLKKTCRHLGVAQQMLSGKKVLVVLDEVDSRWQLEEMANQRGWVGPGSIVIITTEDKKLLKSLGLGTNHMYEMIFPASTWALQIFCQYAFGQNSPDYGFTRNVHGRVDRGTTKAQPLPCLKLIDLSKSEYLKENPDLSEAELDLCGCKSLLELTVSKLNDCVLVMEFSGCSSLKELIKLRYTAIEEMPSSISTWSCLNLKEFPNVSDSINELELCNTGIEEVPPWIENLLGLRKLLMYGCGKLKTISPNISKLKNLYFLGLKIHTDDGLFEARIEWSRDLMRSWTLRSDFYVDYIFPICLPEEGRLLHLQYHYVSSALDVSGCRDLVALPQLPGSLLSLDAEDCVFLKIIDSSFHNPKICLNFPYCFNLDQKARKLIQTSACKHAVLPGQEVPAHFTHRATSDLFLHPLDSKGNINPKDSVSVDVNFSSVAVTCRVRGKQNGLTVGRGSTQLQMLALYGRREHLIDLKPKKPLSASLVLCSESMINPGRSKAAARNKTEEEEESGRDENAEARTRKRM</sequence>
<reference evidence="4 5" key="1">
    <citation type="submission" date="2021-05" db="EMBL/GenBank/DDBJ databases">
        <title>Genome Assembly of Synthetic Allotetraploid Brassica napus Reveals Homoeologous Exchanges between Subgenomes.</title>
        <authorList>
            <person name="Davis J.T."/>
        </authorList>
    </citation>
    <scope>NUCLEOTIDE SEQUENCE [LARGE SCALE GENOMIC DNA]</scope>
    <source>
        <strain evidence="5">cv. Da-Ae</strain>
        <tissue evidence="4">Seedling</tissue>
    </source>
</reference>
<accession>A0ABQ8AUJ6</accession>
<dbReference type="InterPro" id="IPR002182">
    <property type="entry name" value="NB-ARC"/>
</dbReference>
<keyword evidence="5" id="KW-1185">Reference proteome</keyword>
<feature type="region of interest" description="Disordered" evidence="1">
    <location>
        <begin position="735"/>
        <end position="765"/>
    </location>
</feature>
<dbReference type="InterPro" id="IPR035897">
    <property type="entry name" value="Toll_tir_struct_dom_sf"/>
</dbReference>
<evidence type="ECO:0000259" key="3">
    <source>
        <dbReference type="Pfam" id="PF01582"/>
    </source>
</evidence>
<feature type="non-terminal residue" evidence="4">
    <location>
        <position position="765"/>
    </location>
</feature>
<dbReference type="SUPFAM" id="SSF52058">
    <property type="entry name" value="L domain-like"/>
    <property type="match status" value="1"/>
</dbReference>
<dbReference type="EMBL" id="JAGKQM010000012">
    <property type="protein sequence ID" value="KAH0895942.1"/>
    <property type="molecule type" value="Genomic_DNA"/>
</dbReference>
<dbReference type="InterPro" id="IPR044974">
    <property type="entry name" value="Disease_R_plants"/>
</dbReference>
<dbReference type="Pfam" id="PF01582">
    <property type="entry name" value="TIR"/>
    <property type="match status" value="1"/>
</dbReference>
<comment type="caution">
    <text evidence="4">The sequence shown here is derived from an EMBL/GenBank/DDBJ whole genome shotgun (WGS) entry which is preliminary data.</text>
</comment>
<feature type="compositionally biased region" description="Basic and acidic residues" evidence="1">
    <location>
        <begin position="753"/>
        <end position="765"/>
    </location>
</feature>
<name>A0ABQ8AUJ6_BRANA</name>
<dbReference type="InterPro" id="IPR032675">
    <property type="entry name" value="LRR_dom_sf"/>
</dbReference>
<protein>
    <recommendedName>
        <fullName evidence="6">AAA+ ATPase domain-containing protein</fullName>
    </recommendedName>
</protein>
<organism evidence="4 5">
    <name type="scientific">Brassica napus</name>
    <name type="common">Rape</name>
    <dbReference type="NCBI Taxonomy" id="3708"/>
    <lineage>
        <taxon>Eukaryota</taxon>
        <taxon>Viridiplantae</taxon>
        <taxon>Streptophyta</taxon>
        <taxon>Embryophyta</taxon>
        <taxon>Tracheophyta</taxon>
        <taxon>Spermatophyta</taxon>
        <taxon>Magnoliopsida</taxon>
        <taxon>eudicotyledons</taxon>
        <taxon>Gunneridae</taxon>
        <taxon>Pentapetalae</taxon>
        <taxon>rosids</taxon>
        <taxon>malvids</taxon>
        <taxon>Brassicales</taxon>
        <taxon>Brassicaceae</taxon>
        <taxon>Brassiceae</taxon>
        <taxon>Brassica</taxon>
    </lineage>
</organism>
<feature type="domain" description="TIR" evidence="3">
    <location>
        <begin position="123"/>
        <end position="179"/>
    </location>
</feature>
<dbReference type="InterPro" id="IPR000157">
    <property type="entry name" value="TIR_dom"/>
</dbReference>
<dbReference type="Gene3D" id="3.40.50.300">
    <property type="entry name" value="P-loop containing nucleotide triphosphate hydrolases"/>
    <property type="match status" value="1"/>
</dbReference>